<proteinExistence type="predicted"/>
<dbReference type="Pfam" id="PF13242">
    <property type="entry name" value="Hydrolase_like"/>
    <property type="match status" value="1"/>
</dbReference>
<dbReference type="Proteomes" id="UP000196573">
    <property type="component" value="Unassembled WGS sequence"/>
</dbReference>
<gene>
    <name evidence="1" type="primary">yjjG</name>
    <name evidence="1" type="ORF">EHSB41UT_03343</name>
</gene>
<reference evidence="1 2" key="1">
    <citation type="submission" date="2017-03" db="EMBL/GenBank/DDBJ databases">
        <authorList>
            <person name="Afonso C.L."/>
            <person name="Miller P.J."/>
            <person name="Scott M.A."/>
            <person name="Spackman E."/>
            <person name="Goraichik I."/>
            <person name="Dimitrov K.M."/>
            <person name="Suarez D.L."/>
            <person name="Swayne D.E."/>
        </authorList>
    </citation>
    <scope>NUCLEOTIDE SEQUENCE [LARGE SCALE GENOMIC DNA]</scope>
    <source>
        <strain evidence="1">SB41UT1</strain>
    </source>
</reference>
<dbReference type="OrthoDB" id="148966at2"/>
<dbReference type="RefSeq" id="WP_087111962.1">
    <property type="nucleotide sequence ID" value="NZ_CBCSCN010000010.1"/>
</dbReference>
<dbReference type="InterPro" id="IPR036412">
    <property type="entry name" value="HAD-like_sf"/>
</dbReference>
<dbReference type="EMBL" id="FWPT01000008">
    <property type="protein sequence ID" value="SMA49555.1"/>
    <property type="molecule type" value="Genomic_DNA"/>
</dbReference>
<dbReference type="SUPFAM" id="SSF56784">
    <property type="entry name" value="HAD-like"/>
    <property type="match status" value="1"/>
</dbReference>
<organism evidence="1 2">
    <name type="scientific">Parendozoicomonas haliclonae</name>
    <dbReference type="NCBI Taxonomy" id="1960125"/>
    <lineage>
        <taxon>Bacteria</taxon>
        <taxon>Pseudomonadati</taxon>
        <taxon>Pseudomonadota</taxon>
        <taxon>Gammaproteobacteria</taxon>
        <taxon>Oceanospirillales</taxon>
        <taxon>Endozoicomonadaceae</taxon>
        <taxon>Parendozoicomonas</taxon>
    </lineage>
</organism>
<dbReference type="InterPro" id="IPR006357">
    <property type="entry name" value="HAD-SF_hydro_IIA"/>
</dbReference>
<dbReference type="AlphaFoldDB" id="A0A1X7AMN0"/>
<dbReference type="InterPro" id="IPR023214">
    <property type="entry name" value="HAD_sf"/>
</dbReference>
<keyword evidence="1" id="KW-0378">Hydrolase</keyword>
<dbReference type="PANTHER" id="PTHR19288">
    <property type="entry name" value="4-NITROPHENYLPHOSPHATASE-RELATED"/>
    <property type="match status" value="1"/>
</dbReference>
<evidence type="ECO:0000313" key="2">
    <source>
        <dbReference type="Proteomes" id="UP000196573"/>
    </source>
</evidence>
<dbReference type="Gene3D" id="3.40.50.1000">
    <property type="entry name" value="HAD superfamily/HAD-like"/>
    <property type="match status" value="2"/>
</dbReference>
<sequence>MIEINLPILNQCYARRMNWYPAVSNPAFGYQRIGGIAEILDQFDLIMLDSYGVLCRGMTPIDGAIDAIAMMRKAGKAFCVVSNDTMTNQRVAAEKYAERGFDFSNQEVVTSLDITEQWLATLENKERWAYVAPQPHPSDELLTGMTNLNALSGIIPEGIEAILFLAGSTWTSEMLTNLVESGRGRQFELALGNPDMGAPNVIDGRIHIYATPGYFAETLTLQAEQQALPHLFGKPGKDIFQYVYEQHGITDPSRVLMVGDTLYTDILGGNAMGFKTLLLECGVYRGTDIDDAIADAGIVPDFVAPHL</sequence>
<dbReference type="Pfam" id="PF13344">
    <property type="entry name" value="Hydrolase_6"/>
    <property type="match status" value="1"/>
</dbReference>
<dbReference type="EC" id="3.1.3.5" evidence="1"/>
<dbReference type="GO" id="GO:0008253">
    <property type="term" value="F:5'-nucleotidase activity"/>
    <property type="evidence" value="ECO:0007669"/>
    <property type="project" value="UniProtKB-EC"/>
</dbReference>
<name>A0A1X7AMN0_9GAMM</name>
<dbReference type="PANTHER" id="PTHR19288:SF46">
    <property type="entry name" value="HALOACID DEHALOGENASE-LIKE HYDROLASE DOMAIN-CONTAINING PROTEIN 2"/>
    <property type="match status" value="1"/>
</dbReference>
<dbReference type="GO" id="GO:0005737">
    <property type="term" value="C:cytoplasm"/>
    <property type="evidence" value="ECO:0007669"/>
    <property type="project" value="TreeGrafter"/>
</dbReference>
<keyword evidence="2" id="KW-1185">Reference proteome</keyword>
<evidence type="ECO:0000313" key="1">
    <source>
        <dbReference type="EMBL" id="SMA49555.1"/>
    </source>
</evidence>
<protein>
    <submittedName>
        <fullName evidence="1">Pyrimidine 5'-nucleotidase YjjG</fullName>
        <ecNumber evidence="1">3.1.3.5</ecNumber>
    </submittedName>
</protein>
<accession>A0A1X7AMN0</accession>